<dbReference type="NCBIfam" id="TIGR04056">
    <property type="entry name" value="OMP_RagA_SusC"/>
    <property type="match status" value="1"/>
</dbReference>
<keyword evidence="2 7" id="KW-0813">Transport</keyword>
<dbReference type="InterPro" id="IPR036942">
    <property type="entry name" value="Beta-barrel_TonB_sf"/>
</dbReference>
<sequence length="1022" mass="112713">MIKRFTKPFFIGKNVRLASVLMLGVIAHTELAFGSGSIAYEHVFYQQTVTGRVTSSTGAVAGVTVSVKENPFVSTSTDDQGNFTISANRGQTLVFTAVGYNRIEQAVTGNVLSVILQESDQSLEEVVVVGYGVQRKESLTGAMQVVKGDELRDITNPSVENMLNGKVAGAFVSPGSGRPGSGGAVVIRGQATLNGTTSPLWVIDGVIVGSGAGDLNPDDIETMTVLKDAASTAIYGSQGANGVVVVTTKRAKAGVTNINVSTRMGFNQLTNGNLKVMNGEELYDYYAAFANANEISFPRWKPELRNSNFDWWDLATQSGFVQNHNVSISSGTEKLRSFLSVGMYDEKGAVKGYDYRRYNVRLNQEYKPFEWLTIKPSIVGARRGIEDREYSVTAMYSNLPWDSPFDPDGNLVGHRSSSWVNSASTNYLYDLQWNKSAATNYELMGNLDFVVQLTDWLTFNSVNNYRYINYGSSGYTDPRSNGGLSVQGRISDYRSEVARRYTNQMLTVNKTWGAHALYAVGGYEFNDYQSKNLDVYGTGFVPGFEILDVVAKPERTKGGISEWAVQSLLSKVNYTYDNRYMVEASLRRDGASNFGDNAKYGNFFSISGGWNIHNESWFKADYVDALKLRASYGSSGNRPSSLYPQYDLYAISAAASYDGDPGALISQIGNRNLTWEKTMTTGIGVDAAFLNNRIRTTVDFYSKDTDNVLYHVPISGLSGVTRIWQNIGEMNNKGIEVSIGGDIIRTNDWLWSLDVNLGHNVNKLTNLFPTRNADGSYSVKPVYIGTGMNIAGSAQYVLEPGRPVDTYYVKEWAGVNPDNGAPMWYKVARDADGNETSRETTSKYADATFEKLGRAAPKLFGGFATALQYKQFDLGATFSYSLGGKLYNYSRQEYDSDGTYTDRNQMKLMPGWSRWEKPGDNATHPIAKYNNKDQGNLASSRYIEKNDFLRLRSLSLGYNLKLNQYGVKNLRVFFTGENLCVITNYSGVDPEIPANDGAVLLSTGPGVYPATRKYMFGLNVSF</sequence>
<dbReference type="Pfam" id="PF13715">
    <property type="entry name" value="CarbopepD_reg_2"/>
    <property type="match status" value="1"/>
</dbReference>
<dbReference type="InterPro" id="IPR023996">
    <property type="entry name" value="TonB-dep_OMP_SusC/RagA"/>
</dbReference>
<keyword evidence="6 7" id="KW-0998">Cell outer membrane</keyword>
<dbReference type="Gene3D" id="2.40.170.20">
    <property type="entry name" value="TonB-dependent receptor, beta-barrel domain"/>
    <property type="match status" value="1"/>
</dbReference>
<dbReference type="NCBIfam" id="TIGR04057">
    <property type="entry name" value="SusC_RagA_signa"/>
    <property type="match status" value="1"/>
</dbReference>
<dbReference type="Proteomes" id="UP000198785">
    <property type="component" value="Unassembled WGS sequence"/>
</dbReference>
<evidence type="ECO:0000256" key="3">
    <source>
        <dbReference type="ARBA" id="ARBA00022452"/>
    </source>
</evidence>
<dbReference type="Pfam" id="PF07715">
    <property type="entry name" value="Plug"/>
    <property type="match status" value="1"/>
</dbReference>
<organism evidence="9 10">
    <name type="scientific">Sphingobacterium wenxiniae</name>
    <dbReference type="NCBI Taxonomy" id="683125"/>
    <lineage>
        <taxon>Bacteria</taxon>
        <taxon>Pseudomonadati</taxon>
        <taxon>Bacteroidota</taxon>
        <taxon>Sphingobacteriia</taxon>
        <taxon>Sphingobacteriales</taxon>
        <taxon>Sphingobacteriaceae</taxon>
        <taxon>Sphingobacterium</taxon>
    </lineage>
</organism>
<keyword evidence="3 7" id="KW-1134">Transmembrane beta strand</keyword>
<evidence type="ECO:0000256" key="7">
    <source>
        <dbReference type="PROSITE-ProRule" id="PRU01360"/>
    </source>
</evidence>
<dbReference type="OrthoDB" id="9768177at2"/>
<protein>
    <submittedName>
        <fullName evidence="9">TonB-linked outer membrane protein, SusC/RagA family</fullName>
    </submittedName>
</protein>
<dbReference type="STRING" id="683125.SAMN05660206_10635"/>
<keyword evidence="5 7" id="KW-0472">Membrane</keyword>
<evidence type="ECO:0000256" key="4">
    <source>
        <dbReference type="ARBA" id="ARBA00022692"/>
    </source>
</evidence>
<reference evidence="9 10" key="1">
    <citation type="submission" date="2016-10" db="EMBL/GenBank/DDBJ databases">
        <authorList>
            <person name="de Groot N.N."/>
        </authorList>
    </citation>
    <scope>NUCLEOTIDE SEQUENCE [LARGE SCALE GENOMIC DNA]</scope>
    <source>
        <strain evidence="9 10">DSM 22789</strain>
    </source>
</reference>
<evidence type="ECO:0000313" key="10">
    <source>
        <dbReference type="Proteomes" id="UP000198785"/>
    </source>
</evidence>
<name>A0A1I6TAF2_9SPHI</name>
<dbReference type="InterPro" id="IPR039426">
    <property type="entry name" value="TonB-dep_rcpt-like"/>
</dbReference>
<evidence type="ECO:0000256" key="2">
    <source>
        <dbReference type="ARBA" id="ARBA00022448"/>
    </source>
</evidence>
<accession>A0A1I6TAF2</accession>
<dbReference type="RefSeq" id="WP_093365479.1">
    <property type="nucleotide sequence ID" value="NZ_FOZZ01000006.1"/>
</dbReference>
<dbReference type="InterPro" id="IPR008969">
    <property type="entry name" value="CarboxyPept-like_regulatory"/>
</dbReference>
<dbReference type="InterPro" id="IPR012910">
    <property type="entry name" value="Plug_dom"/>
</dbReference>
<evidence type="ECO:0000256" key="5">
    <source>
        <dbReference type="ARBA" id="ARBA00023136"/>
    </source>
</evidence>
<dbReference type="Gene3D" id="2.170.130.10">
    <property type="entry name" value="TonB-dependent receptor, plug domain"/>
    <property type="match status" value="1"/>
</dbReference>
<proteinExistence type="inferred from homology"/>
<comment type="similarity">
    <text evidence="7">Belongs to the TonB-dependent receptor family.</text>
</comment>
<evidence type="ECO:0000256" key="1">
    <source>
        <dbReference type="ARBA" id="ARBA00004571"/>
    </source>
</evidence>
<dbReference type="InterPro" id="IPR037066">
    <property type="entry name" value="Plug_dom_sf"/>
</dbReference>
<dbReference type="PROSITE" id="PS52016">
    <property type="entry name" value="TONB_DEPENDENT_REC_3"/>
    <property type="match status" value="1"/>
</dbReference>
<evidence type="ECO:0000259" key="8">
    <source>
        <dbReference type="Pfam" id="PF07715"/>
    </source>
</evidence>
<dbReference type="InterPro" id="IPR023997">
    <property type="entry name" value="TonB-dep_OMP_SusC/RagA_CS"/>
</dbReference>
<dbReference type="GO" id="GO:0009279">
    <property type="term" value="C:cell outer membrane"/>
    <property type="evidence" value="ECO:0007669"/>
    <property type="project" value="UniProtKB-SubCell"/>
</dbReference>
<dbReference type="SUPFAM" id="SSF49464">
    <property type="entry name" value="Carboxypeptidase regulatory domain-like"/>
    <property type="match status" value="1"/>
</dbReference>
<dbReference type="SUPFAM" id="SSF56935">
    <property type="entry name" value="Porins"/>
    <property type="match status" value="1"/>
</dbReference>
<keyword evidence="10" id="KW-1185">Reference proteome</keyword>
<keyword evidence="4 7" id="KW-0812">Transmembrane</keyword>
<feature type="domain" description="TonB-dependent receptor plug" evidence="8">
    <location>
        <begin position="136"/>
        <end position="243"/>
    </location>
</feature>
<evidence type="ECO:0000313" key="9">
    <source>
        <dbReference type="EMBL" id="SFS86171.1"/>
    </source>
</evidence>
<evidence type="ECO:0000256" key="6">
    <source>
        <dbReference type="ARBA" id="ARBA00023237"/>
    </source>
</evidence>
<dbReference type="EMBL" id="FOZZ01000006">
    <property type="protein sequence ID" value="SFS86171.1"/>
    <property type="molecule type" value="Genomic_DNA"/>
</dbReference>
<comment type="subcellular location">
    <subcellularLocation>
        <location evidence="1 7">Cell outer membrane</location>
        <topology evidence="1 7">Multi-pass membrane protein</topology>
    </subcellularLocation>
</comment>
<dbReference type="AlphaFoldDB" id="A0A1I6TAF2"/>
<gene>
    <name evidence="9" type="ORF">SAMN05660206_10635</name>
</gene>